<feature type="domain" description="PB1-like" evidence="2">
    <location>
        <begin position="2"/>
        <end position="67"/>
    </location>
</feature>
<keyword evidence="4" id="KW-1185">Reference proteome</keyword>
<proteinExistence type="predicted"/>
<dbReference type="AlphaFoldDB" id="A0A445B9P9"/>
<gene>
    <name evidence="3" type="ORF">Ahy_A10g050545</name>
</gene>
<evidence type="ECO:0000313" key="3">
    <source>
        <dbReference type="EMBL" id="RYR35384.1"/>
    </source>
</evidence>
<comment type="caution">
    <text evidence="3">The sequence shown here is derived from an EMBL/GenBank/DDBJ whole genome shotgun (WGS) entry which is preliminary data.</text>
</comment>
<evidence type="ECO:0000259" key="2">
    <source>
        <dbReference type="Pfam" id="PF26130"/>
    </source>
</evidence>
<feature type="compositionally biased region" description="Polar residues" evidence="1">
    <location>
        <begin position="87"/>
        <end position="112"/>
    </location>
</feature>
<dbReference type="InterPro" id="IPR058594">
    <property type="entry name" value="PB1-like_dom_pln"/>
</dbReference>
<dbReference type="Pfam" id="PF26130">
    <property type="entry name" value="PB1-like"/>
    <property type="match status" value="1"/>
</dbReference>
<dbReference type="EMBL" id="SDMP01000010">
    <property type="protein sequence ID" value="RYR35384.1"/>
    <property type="molecule type" value="Genomic_DNA"/>
</dbReference>
<name>A0A445B9P9_ARAHY</name>
<feature type="region of interest" description="Disordered" evidence="1">
    <location>
        <begin position="87"/>
        <end position="136"/>
    </location>
</feature>
<reference evidence="3 4" key="1">
    <citation type="submission" date="2019-01" db="EMBL/GenBank/DDBJ databases">
        <title>Sequencing of cultivated peanut Arachis hypogaea provides insights into genome evolution and oil improvement.</title>
        <authorList>
            <person name="Chen X."/>
        </authorList>
    </citation>
    <scope>NUCLEOTIDE SEQUENCE [LARGE SCALE GENOMIC DNA]</scope>
    <source>
        <strain evidence="4">cv. Fuhuasheng</strain>
        <tissue evidence="3">Leaves</tissue>
    </source>
</reference>
<organism evidence="3 4">
    <name type="scientific">Arachis hypogaea</name>
    <name type="common">Peanut</name>
    <dbReference type="NCBI Taxonomy" id="3818"/>
    <lineage>
        <taxon>Eukaryota</taxon>
        <taxon>Viridiplantae</taxon>
        <taxon>Streptophyta</taxon>
        <taxon>Embryophyta</taxon>
        <taxon>Tracheophyta</taxon>
        <taxon>Spermatophyta</taxon>
        <taxon>Magnoliopsida</taxon>
        <taxon>eudicotyledons</taxon>
        <taxon>Gunneridae</taxon>
        <taxon>Pentapetalae</taxon>
        <taxon>rosids</taxon>
        <taxon>fabids</taxon>
        <taxon>Fabales</taxon>
        <taxon>Fabaceae</taxon>
        <taxon>Papilionoideae</taxon>
        <taxon>50 kb inversion clade</taxon>
        <taxon>dalbergioids sensu lato</taxon>
        <taxon>Dalbergieae</taxon>
        <taxon>Pterocarpus clade</taxon>
        <taxon>Arachis</taxon>
    </lineage>
</organism>
<dbReference type="Proteomes" id="UP000289738">
    <property type="component" value="Chromosome A10"/>
</dbReference>
<protein>
    <recommendedName>
        <fullName evidence="2">PB1-like domain-containing protein</fullName>
    </recommendedName>
</protein>
<accession>A0A445B9P9</accession>
<sequence>MDLLLDIMFYHGENFEKDDEGKLRYTSDNLSCLGDLDEDTLDVFFTKKYYKELGYDKVLHYYLQGQEKKVGMDNTGMNVAEGEGAMVTSNDKTRNPSNQSPQNKPTPVNTIDISNPPINQIPPTNPTPPTKPESLSRIQNLQVRRSLLPIQMINLKESLLLIKSQNLLLIPSRSLLPSLFSLKVCQQQHPTPYPNPPSRRK</sequence>
<feature type="compositionally biased region" description="Pro residues" evidence="1">
    <location>
        <begin position="119"/>
        <end position="131"/>
    </location>
</feature>
<evidence type="ECO:0000256" key="1">
    <source>
        <dbReference type="SAM" id="MobiDB-lite"/>
    </source>
</evidence>
<evidence type="ECO:0000313" key="4">
    <source>
        <dbReference type="Proteomes" id="UP000289738"/>
    </source>
</evidence>